<evidence type="ECO:0000256" key="1">
    <source>
        <dbReference type="ARBA" id="ARBA00022694"/>
    </source>
</evidence>
<reference evidence="8 9" key="1">
    <citation type="submission" date="2018-01" db="EMBL/GenBank/DDBJ databases">
        <authorList>
            <person name="Gaut B.S."/>
            <person name="Morton B.R."/>
            <person name="Clegg M.T."/>
            <person name="Duvall M.R."/>
        </authorList>
    </citation>
    <scope>NUCLEOTIDE SEQUENCE [LARGE SCALE GENOMIC DNA]</scope>
    <source>
        <strain evidence="8">GP69</strain>
    </source>
</reference>
<keyword evidence="5 6" id="KW-0694">RNA-binding</keyword>
<comment type="function">
    <text evidence="6">RNaseP catalyzes the removal of the 5'-leader sequence from pre-tRNA to produce the mature 5'-terminus. It can also cleave other RNA substrates such as 4.5S RNA. The protein component plays an auxiliary but essential role in vivo by binding to the 5'-leader sequence and broadening the substrate specificity of the ribozyme.</text>
</comment>
<dbReference type="EMBL" id="OFSM01000025">
    <property type="protein sequence ID" value="SOY31413.1"/>
    <property type="molecule type" value="Genomic_DNA"/>
</dbReference>
<dbReference type="GO" id="GO:0030677">
    <property type="term" value="C:ribonuclease P complex"/>
    <property type="evidence" value="ECO:0007669"/>
    <property type="project" value="TreeGrafter"/>
</dbReference>
<dbReference type="Pfam" id="PF00825">
    <property type="entry name" value="Ribonuclease_P"/>
    <property type="match status" value="1"/>
</dbReference>
<sequence>MRFSESLSKNHRFQFVYQNGKSYADRYLVMYVKENGTEKNRIGISVSKKVGNSVVRHRVTRLVRESYRLHEAIFNSGLDIVIVARKSTASAGYYEIEKALLHLGKLHHIIKVYFYVD</sequence>
<dbReference type="PANTHER" id="PTHR33992:SF1">
    <property type="entry name" value="RIBONUCLEASE P PROTEIN COMPONENT"/>
    <property type="match status" value="1"/>
</dbReference>
<evidence type="ECO:0000256" key="2">
    <source>
        <dbReference type="ARBA" id="ARBA00022722"/>
    </source>
</evidence>
<keyword evidence="1 6" id="KW-0819">tRNA processing</keyword>
<dbReference type="SUPFAM" id="SSF54211">
    <property type="entry name" value="Ribosomal protein S5 domain 2-like"/>
    <property type="match status" value="1"/>
</dbReference>
<organism evidence="8 9">
    <name type="scientific">Acetatifactor muris</name>
    <dbReference type="NCBI Taxonomy" id="879566"/>
    <lineage>
        <taxon>Bacteria</taxon>
        <taxon>Bacillati</taxon>
        <taxon>Bacillota</taxon>
        <taxon>Clostridia</taxon>
        <taxon>Lachnospirales</taxon>
        <taxon>Lachnospiraceae</taxon>
        <taxon>Acetatifactor</taxon>
    </lineage>
</organism>
<evidence type="ECO:0000256" key="5">
    <source>
        <dbReference type="ARBA" id="ARBA00022884"/>
    </source>
</evidence>
<dbReference type="EC" id="3.1.26.5" evidence="6 7"/>
<dbReference type="HAMAP" id="MF_00227">
    <property type="entry name" value="RNase_P"/>
    <property type="match status" value="1"/>
</dbReference>
<dbReference type="InterPro" id="IPR020568">
    <property type="entry name" value="Ribosomal_Su5_D2-typ_SF"/>
</dbReference>
<dbReference type="InterPro" id="IPR000100">
    <property type="entry name" value="RNase_P"/>
</dbReference>
<evidence type="ECO:0000256" key="4">
    <source>
        <dbReference type="ARBA" id="ARBA00022801"/>
    </source>
</evidence>
<dbReference type="GO" id="GO:0042781">
    <property type="term" value="F:3'-tRNA processing endoribonuclease activity"/>
    <property type="evidence" value="ECO:0007669"/>
    <property type="project" value="TreeGrafter"/>
</dbReference>
<dbReference type="Gene3D" id="3.30.230.10">
    <property type="match status" value="1"/>
</dbReference>
<dbReference type="GO" id="GO:0004526">
    <property type="term" value="F:ribonuclease P activity"/>
    <property type="evidence" value="ECO:0007669"/>
    <property type="project" value="UniProtKB-UniRule"/>
</dbReference>
<evidence type="ECO:0000313" key="8">
    <source>
        <dbReference type="EMBL" id="SOY31413.1"/>
    </source>
</evidence>
<protein>
    <recommendedName>
        <fullName evidence="6 7">Ribonuclease P protein component</fullName>
        <shortName evidence="6">RNase P protein</shortName>
        <shortName evidence="6">RNaseP protein</shortName>
        <ecNumber evidence="6 7">3.1.26.5</ecNumber>
    </recommendedName>
    <alternativeName>
        <fullName evidence="6">Protein C5</fullName>
    </alternativeName>
</protein>
<evidence type="ECO:0000256" key="7">
    <source>
        <dbReference type="NCBIfam" id="TIGR00188"/>
    </source>
</evidence>
<gene>
    <name evidence="6 8" type="primary">rnpA</name>
    <name evidence="8" type="ORF">AMURIS_04156</name>
</gene>
<dbReference type="OrthoDB" id="9810867at2"/>
<proteinExistence type="inferred from homology"/>
<comment type="subunit">
    <text evidence="6">Consists of a catalytic RNA component (M1 or rnpB) and a protein subunit.</text>
</comment>
<dbReference type="RefSeq" id="WP_103241400.1">
    <property type="nucleotide sequence ID" value="NZ_JANJZD010000025.1"/>
</dbReference>
<keyword evidence="3 6" id="KW-0255">Endonuclease</keyword>
<dbReference type="InterPro" id="IPR014721">
    <property type="entry name" value="Ribsml_uS5_D2-typ_fold_subgr"/>
</dbReference>
<keyword evidence="4 6" id="KW-0378">Hydrolase</keyword>
<dbReference type="Proteomes" id="UP000236311">
    <property type="component" value="Unassembled WGS sequence"/>
</dbReference>
<dbReference type="AlphaFoldDB" id="A0A2K4ZLQ4"/>
<dbReference type="GO" id="GO:0001682">
    <property type="term" value="P:tRNA 5'-leader removal"/>
    <property type="evidence" value="ECO:0007669"/>
    <property type="project" value="UniProtKB-UniRule"/>
</dbReference>
<dbReference type="NCBIfam" id="TIGR00188">
    <property type="entry name" value="rnpA"/>
    <property type="match status" value="1"/>
</dbReference>
<accession>A0A2K4ZLQ4</accession>
<dbReference type="GO" id="GO:0000049">
    <property type="term" value="F:tRNA binding"/>
    <property type="evidence" value="ECO:0007669"/>
    <property type="project" value="UniProtKB-UniRule"/>
</dbReference>
<keyword evidence="2 6" id="KW-0540">Nuclease</keyword>
<keyword evidence="9" id="KW-1185">Reference proteome</keyword>
<evidence type="ECO:0000256" key="3">
    <source>
        <dbReference type="ARBA" id="ARBA00022759"/>
    </source>
</evidence>
<evidence type="ECO:0000313" key="9">
    <source>
        <dbReference type="Proteomes" id="UP000236311"/>
    </source>
</evidence>
<comment type="similarity">
    <text evidence="6">Belongs to the RnpA family.</text>
</comment>
<dbReference type="PANTHER" id="PTHR33992">
    <property type="entry name" value="RIBONUCLEASE P PROTEIN COMPONENT"/>
    <property type="match status" value="1"/>
</dbReference>
<name>A0A2K4ZLQ4_9FIRM</name>
<evidence type="ECO:0000256" key="6">
    <source>
        <dbReference type="HAMAP-Rule" id="MF_00227"/>
    </source>
</evidence>
<comment type="catalytic activity">
    <reaction evidence="6">
        <text>Endonucleolytic cleavage of RNA, removing 5'-extranucleotides from tRNA precursor.</text>
        <dbReference type="EC" id="3.1.26.5"/>
    </reaction>
</comment>